<dbReference type="SUPFAM" id="SSF56519">
    <property type="entry name" value="Penicillin binding protein dimerisation domain"/>
    <property type="match status" value="1"/>
</dbReference>
<evidence type="ECO:0000256" key="7">
    <source>
        <dbReference type="ARBA" id="ARBA00022960"/>
    </source>
</evidence>
<dbReference type="PANTHER" id="PTHR30627:SF26">
    <property type="entry name" value="PENICILLIN-BINDING PROTEIN 2B"/>
    <property type="match status" value="1"/>
</dbReference>
<evidence type="ECO:0000256" key="6">
    <source>
        <dbReference type="ARBA" id="ARBA00022737"/>
    </source>
</evidence>
<dbReference type="AlphaFoldDB" id="A0A0R2JLN4"/>
<dbReference type="SUPFAM" id="SSF56601">
    <property type="entry name" value="beta-lactamase/transpeptidase-like"/>
    <property type="match status" value="1"/>
</dbReference>
<dbReference type="Pfam" id="PF00905">
    <property type="entry name" value="Transpeptidase"/>
    <property type="match status" value="1"/>
</dbReference>
<evidence type="ECO:0000313" key="17">
    <source>
        <dbReference type="EMBL" id="KRN75708.1"/>
    </source>
</evidence>
<dbReference type="SUPFAM" id="SSF54184">
    <property type="entry name" value="Penicillin-binding protein 2x (pbp-2x), c-terminal domain"/>
    <property type="match status" value="2"/>
</dbReference>
<keyword evidence="3" id="KW-1003">Cell membrane</keyword>
<name>A0A0R2JLN4_9LACO</name>
<keyword evidence="13" id="KW-0961">Cell wall biogenesis/degradation</keyword>
<accession>A0A0R2JLN4</accession>
<dbReference type="InterPro" id="IPR050515">
    <property type="entry name" value="Beta-lactam/transpept"/>
</dbReference>
<evidence type="ECO:0000256" key="3">
    <source>
        <dbReference type="ARBA" id="ARBA00022475"/>
    </source>
</evidence>
<organism evidence="17 18">
    <name type="scientific">Weissella kandleri</name>
    <dbReference type="NCBI Taxonomy" id="1616"/>
    <lineage>
        <taxon>Bacteria</taxon>
        <taxon>Bacillati</taxon>
        <taxon>Bacillota</taxon>
        <taxon>Bacilli</taxon>
        <taxon>Lactobacillales</taxon>
        <taxon>Lactobacillaceae</taxon>
        <taxon>Weissella</taxon>
    </lineage>
</organism>
<dbReference type="GO" id="GO:0009252">
    <property type="term" value="P:peptidoglycan biosynthetic process"/>
    <property type="evidence" value="ECO:0007669"/>
    <property type="project" value="UniProtKB-KW"/>
</dbReference>
<keyword evidence="7" id="KW-0133">Cell shape</keyword>
<sequence>MSNKLRETKRMLNKRNLKRSHGAIIIILCVLTVIVLYISYRFFSISVTKTVDQVNLEKRAQNLYQNQGQASVKRGQIYDSVGNILAENASVYTVIAVLQKDQPSYVKADQIQEVSEKLAQALGGEAKNYQKVIRNGQKQNYFQVQFGAKGANISQDKYKKMKAAKIPGIIYEAHPSRLYPNGQFASDLIGTVSAQGSDNIKGISGIEGSWDKQLQERAGLSALSIRNNSMNTNEKAVEAKNGSDIYTTLNIKLQSTLEDKMNVLQSDLNPKQSFAAIVDTTNGNIVAETQRPTYNATTNEGFGNFWSNILTQEPYEPGSVMKGITLASAIDTNNWDGNATYNSGQIQIGDKLVKDWNNGKGWGRISFSDGIAESSNVAMVLTEQKMGAKTWGKYIDRFKFLRPTDVGFKSEAAGSMNFRYPIEQASTAFGQGIQVTPIQMLQAYSAIAGNGDELKPHVISKIVDPNTKKVIYNAKREKVGKPIKASTASATRRELENVIYNPKGLGSMYAIPDVRTTGKSGTAQIATSSGYSQPGDNRNEIHSWMGMAPSDKPRYMMYILVKEPQTHTDNLAKDMSGVFIPTMQQALQLNSGDEKVVVSDRQQIKIPTVTNEAVNKAKVEIEANHLQVETIGDGKLVKRQYPEGGQSNLANERVFLQTGGNIKVPDMHGWSKRDVLAWSKMVDIKIHASGEGYLTEQSVLPDTALSDGIHEITVKYEIP</sequence>
<dbReference type="InterPro" id="IPR005543">
    <property type="entry name" value="PASTA_dom"/>
</dbReference>
<evidence type="ECO:0000313" key="18">
    <source>
        <dbReference type="Proteomes" id="UP000051655"/>
    </source>
</evidence>
<gene>
    <name evidence="17" type="ORF">IV73_GL000203</name>
</gene>
<evidence type="ECO:0000256" key="1">
    <source>
        <dbReference type="ARBA" id="ARBA00004162"/>
    </source>
</evidence>
<keyword evidence="12" id="KW-0131">Cell cycle</keyword>
<dbReference type="Gene3D" id="3.40.710.10">
    <property type="entry name" value="DD-peptidase/beta-lactamase superfamily"/>
    <property type="match status" value="1"/>
</dbReference>
<keyword evidence="9 15" id="KW-1133">Transmembrane helix</keyword>
<dbReference type="PANTHER" id="PTHR30627">
    <property type="entry name" value="PEPTIDOGLYCAN D,D-TRANSPEPTIDASE"/>
    <property type="match status" value="1"/>
</dbReference>
<dbReference type="GO" id="GO:0046677">
    <property type="term" value="P:response to antibiotic"/>
    <property type="evidence" value="ECO:0007669"/>
    <property type="project" value="UniProtKB-KW"/>
</dbReference>
<evidence type="ECO:0000256" key="9">
    <source>
        <dbReference type="ARBA" id="ARBA00022989"/>
    </source>
</evidence>
<evidence type="ECO:0000256" key="13">
    <source>
        <dbReference type="ARBA" id="ARBA00023316"/>
    </source>
</evidence>
<proteinExistence type="inferred from homology"/>
<dbReference type="FunFam" id="3.40.710.10:FF:000095">
    <property type="entry name" value="Penicillin-binding protein 2x"/>
    <property type="match status" value="1"/>
</dbReference>
<dbReference type="GO" id="GO:0051301">
    <property type="term" value="P:cell division"/>
    <property type="evidence" value="ECO:0007669"/>
    <property type="project" value="UniProtKB-KW"/>
</dbReference>
<feature type="domain" description="PASTA" evidence="16">
    <location>
        <begin position="600"/>
        <end position="660"/>
    </location>
</feature>
<evidence type="ECO:0000256" key="2">
    <source>
        <dbReference type="ARBA" id="ARBA00007171"/>
    </source>
</evidence>
<comment type="subcellular location">
    <subcellularLocation>
        <location evidence="1">Cell membrane</location>
        <topology evidence="1">Single-pass membrane protein</topology>
    </subcellularLocation>
</comment>
<dbReference type="Pfam" id="PF03717">
    <property type="entry name" value="PBP_dimer"/>
    <property type="match status" value="1"/>
</dbReference>
<keyword evidence="18" id="KW-1185">Reference proteome</keyword>
<evidence type="ECO:0000256" key="12">
    <source>
        <dbReference type="ARBA" id="ARBA00023306"/>
    </source>
</evidence>
<comment type="caution">
    <text evidence="17">The sequence shown here is derived from an EMBL/GenBank/DDBJ whole genome shotgun (WGS) entry which is preliminary data.</text>
</comment>
<keyword evidence="11" id="KW-0046">Antibiotic resistance</keyword>
<dbReference type="PROSITE" id="PS51178">
    <property type="entry name" value="PASTA"/>
    <property type="match status" value="1"/>
</dbReference>
<keyword evidence="6" id="KW-0677">Repeat</keyword>
<protein>
    <recommendedName>
        <fullName evidence="16">PASTA domain-containing protein</fullName>
    </recommendedName>
</protein>
<reference evidence="17 18" key="1">
    <citation type="journal article" date="2015" name="Genome Announc.">
        <title>Expanding the biotechnology potential of lactobacilli through comparative genomics of 213 strains and associated genera.</title>
        <authorList>
            <person name="Sun Z."/>
            <person name="Harris H.M."/>
            <person name="McCann A."/>
            <person name="Guo C."/>
            <person name="Argimon S."/>
            <person name="Zhang W."/>
            <person name="Yang X."/>
            <person name="Jeffery I.B."/>
            <person name="Cooney J.C."/>
            <person name="Kagawa T.F."/>
            <person name="Liu W."/>
            <person name="Song Y."/>
            <person name="Salvetti E."/>
            <person name="Wrobel A."/>
            <person name="Rasinkangas P."/>
            <person name="Parkhill J."/>
            <person name="Rea M.C."/>
            <person name="O'Sullivan O."/>
            <person name="Ritari J."/>
            <person name="Douillard F.P."/>
            <person name="Paul Ross R."/>
            <person name="Yang R."/>
            <person name="Briner A.E."/>
            <person name="Felis G.E."/>
            <person name="de Vos W.M."/>
            <person name="Barrangou R."/>
            <person name="Klaenhammer T.R."/>
            <person name="Caufield P.W."/>
            <person name="Cui Y."/>
            <person name="Zhang H."/>
            <person name="O'Toole P.W."/>
        </authorList>
    </citation>
    <scope>NUCLEOTIDE SEQUENCE [LARGE SCALE GENOMIC DNA]</scope>
    <source>
        <strain evidence="17 18">DSM 20593</strain>
    </source>
</reference>
<dbReference type="PATRIC" id="fig|1616.3.peg.208"/>
<evidence type="ECO:0000256" key="11">
    <source>
        <dbReference type="ARBA" id="ARBA00023251"/>
    </source>
</evidence>
<evidence type="ECO:0000256" key="4">
    <source>
        <dbReference type="ARBA" id="ARBA00022618"/>
    </source>
</evidence>
<evidence type="ECO:0000259" key="16">
    <source>
        <dbReference type="PROSITE" id="PS51178"/>
    </source>
</evidence>
<dbReference type="InterPro" id="IPR005311">
    <property type="entry name" value="PBP_dimer"/>
</dbReference>
<keyword evidence="8" id="KW-0573">Peptidoglycan synthesis</keyword>
<dbReference type="EMBL" id="JQBP01000001">
    <property type="protein sequence ID" value="KRN75708.1"/>
    <property type="molecule type" value="Genomic_DNA"/>
</dbReference>
<keyword evidence="10 15" id="KW-0472">Membrane</keyword>
<dbReference type="CDD" id="cd06576">
    <property type="entry name" value="PASTA_Pbp2x-like_1"/>
    <property type="match status" value="1"/>
</dbReference>
<dbReference type="Gene3D" id="3.30.70.2110">
    <property type="match status" value="1"/>
</dbReference>
<evidence type="ECO:0000256" key="5">
    <source>
        <dbReference type="ARBA" id="ARBA00022692"/>
    </source>
</evidence>
<comment type="similarity">
    <text evidence="2">Belongs to the transpeptidase family.</text>
</comment>
<evidence type="ECO:0000256" key="8">
    <source>
        <dbReference type="ARBA" id="ARBA00022984"/>
    </source>
</evidence>
<dbReference type="Proteomes" id="UP000051655">
    <property type="component" value="Unassembled WGS sequence"/>
</dbReference>
<dbReference type="SMART" id="SM00740">
    <property type="entry name" value="PASTA"/>
    <property type="match status" value="2"/>
</dbReference>
<dbReference type="InterPro" id="IPR036138">
    <property type="entry name" value="PBP_dimer_sf"/>
</dbReference>
<evidence type="ECO:0000256" key="15">
    <source>
        <dbReference type="SAM" id="Phobius"/>
    </source>
</evidence>
<keyword evidence="4" id="KW-0132">Cell division</keyword>
<evidence type="ECO:0000256" key="10">
    <source>
        <dbReference type="ARBA" id="ARBA00023136"/>
    </source>
</evidence>
<dbReference type="InterPro" id="IPR012338">
    <property type="entry name" value="Beta-lactam/transpept-like"/>
</dbReference>
<dbReference type="CDD" id="cd06575">
    <property type="entry name" value="PASTA_Pbp2x-like_2"/>
    <property type="match status" value="1"/>
</dbReference>
<evidence type="ECO:0000256" key="14">
    <source>
        <dbReference type="ARBA" id="ARBA00055980"/>
    </source>
</evidence>
<dbReference type="GO" id="GO:0008360">
    <property type="term" value="P:regulation of cell shape"/>
    <property type="evidence" value="ECO:0007669"/>
    <property type="project" value="UniProtKB-KW"/>
</dbReference>
<keyword evidence="5 15" id="KW-0812">Transmembrane</keyword>
<dbReference type="GO" id="GO:0008658">
    <property type="term" value="F:penicillin binding"/>
    <property type="evidence" value="ECO:0007669"/>
    <property type="project" value="InterPro"/>
</dbReference>
<dbReference type="STRING" id="1616.IV73_GL000203"/>
<dbReference type="GO" id="GO:0071555">
    <property type="term" value="P:cell wall organization"/>
    <property type="evidence" value="ECO:0007669"/>
    <property type="project" value="UniProtKB-KW"/>
</dbReference>
<comment type="function">
    <text evidence="14">A transpeptidase that forms peptide cross-links between adjacent glycan strands in cell wall peptidoglycan (PG). Part of the divisome machinery that synthesizes the septal cross wall. Beta-lactams inactivate the PBPs by acylating an essential serine residue in the active site of these proteins.</text>
</comment>
<dbReference type="Gene3D" id="3.90.1310.10">
    <property type="entry name" value="Penicillin-binding protein 2a (Domain 2)"/>
    <property type="match status" value="1"/>
</dbReference>
<feature type="transmembrane region" description="Helical" evidence="15">
    <location>
        <begin position="21"/>
        <end position="40"/>
    </location>
</feature>
<dbReference type="InterPro" id="IPR001460">
    <property type="entry name" value="PCN-bd_Tpept"/>
</dbReference>
<dbReference type="GO" id="GO:0005886">
    <property type="term" value="C:plasma membrane"/>
    <property type="evidence" value="ECO:0007669"/>
    <property type="project" value="UniProtKB-SubCell"/>
</dbReference>